<gene>
    <name evidence="1" type="ORF">L6164_008831</name>
</gene>
<accession>A0ACB9PJD9</accession>
<evidence type="ECO:0000313" key="2">
    <source>
        <dbReference type="Proteomes" id="UP000828941"/>
    </source>
</evidence>
<dbReference type="Proteomes" id="UP000828941">
    <property type="component" value="Chromosome 4"/>
</dbReference>
<dbReference type="EMBL" id="CM039429">
    <property type="protein sequence ID" value="KAI4348069.1"/>
    <property type="molecule type" value="Genomic_DNA"/>
</dbReference>
<name>A0ACB9PJD9_BAUVA</name>
<organism evidence="1 2">
    <name type="scientific">Bauhinia variegata</name>
    <name type="common">Purple orchid tree</name>
    <name type="synonym">Phanera variegata</name>
    <dbReference type="NCBI Taxonomy" id="167791"/>
    <lineage>
        <taxon>Eukaryota</taxon>
        <taxon>Viridiplantae</taxon>
        <taxon>Streptophyta</taxon>
        <taxon>Embryophyta</taxon>
        <taxon>Tracheophyta</taxon>
        <taxon>Spermatophyta</taxon>
        <taxon>Magnoliopsida</taxon>
        <taxon>eudicotyledons</taxon>
        <taxon>Gunneridae</taxon>
        <taxon>Pentapetalae</taxon>
        <taxon>rosids</taxon>
        <taxon>fabids</taxon>
        <taxon>Fabales</taxon>
        <taxon>Fabaceae</taxon>
        <taxon>Cercidoideae</taxon>
        <taxon>Cercideae</taxon>
        <taxon>Bauhiniinae</taxon>
        <taxon>Bauhinia</taxon>
    </lineage>
</organism>
<protein>
    <submittedName>
        <fullName evidence="1">Uncharacterized protein</fullName>
    </submittedName>
</protein>
<reference evidence="1 2" key="1">
    <citation type="journal article" date="2022" name="DNA Res.">
        <title>Chromosomal-level genome assembly of the orchid tree Bauhinia variegata (Leguminosae; Cercidoideae) supports the allotetraploid origin hypothesis of Bauhinia.</title>
        <authorList>
            <person name="Zhong Y."/>
            <person name="Chen Y."/>
            <person name="Zheng D."/>
            <person name="Pang J."/>
            <person name="Liu Y."/>
            <person name="Luo S."/>
            <person name="Meng S."/>
            <person name="Qian L."/>
            <person name="Wei D."/>
            <person name="Dai S."/>
            <person name="Zhou R."/>
        </authorList>
    </citation>
    <scope>NUCLEOTIDE SEQUENCE [LARGE SCALE GENOMIC DNA]</scope>
    <source>
        <strain evidence="1">BV-YZ2020</strain>
    </source>
</reference>
<comment type="caution">
    <text evidence="1">The sequence shown here is derived from an EMBL/GenBank/DDBJ whole genome shotgun (WGS) entry which is preliminary data.</text>
</comment>
<proteinExistence type="predicted"/>
<evidence type="ECO:0000313" key="1">
    <source>
        <dbReference type="EMBL" id="KAI4348069.1"/>
    </source>
</evidence>
<sequence length="418" mass="46304">MVRDSNKLYVTVPSLFRCPISMDVMRSPVSLCTGVTYDRSSIQNWLDSGHNTCPATKQVLPSKDVIPNLTVHRLINLWLRSGDRSLASSSSPAASHSLSAVSIEDVRNLIRRMGNDNEDIAILLPKILEFASYSDENRRLVANFPGFDSEVVRIFSKNRSVIGILETAIRVLGLITRENEAEKRVRALIFDSTRDCLSSLVSILQNGAVSSKIETLRFLESLAGDVQSKRSIAETPDLLSVQLNLLRSESKINAELHDAVLSCLIALSATQSTKMQLIRVGLVRVLSDILQNPTCSKSRTEKCLKLLATVSTFAEGRSAISEEWQCVEAVVEKLVKVTNAAVEDAVAVLWNICCLSRNVKVQEEVAKGNGVTKILLVLQRDCEEHVKKMCRDLVKVLRAVWKVDLGSYETKTTHIKPC</sequence>
<keyword evidence="2" id="KW-1185">Reference proteome</keyword>